<dbReference type="InterPro" id="IPR036162">
    <property type="entry name" value="Resolvase-like_N_sf"/>
</dbReference>
<dbReference type="Gene3D" id="3.90.1750.20">
    <property type="entry name" value="Putative Large Serine Recombinase, Chain B, Domain 2"/>
    <property type="match status" value="1"/>
</dbReference>
<dbReference type="CDD" id="cd03770">
    <property type="entry name" value="SR_TndX_transposase"/>
    <property type="match status" value="1"/>
</dbReference>
<protein>
    <submittedName>
        <fullName evidence="4">Recombinase family protein</fullName>
    </submittedName>
</protein>
<dbReference type="InterPro" id="IPR038109">
    <property type="entry name" value="DNA_bind_recomb_sf"/>
</dbReference>
<dbReference type="PANTHER" id="PTHR30461:SF23">
    <property type="entry name" value="DNA RECOMBINASE-RELATED"/>
    <property type="match status" value="1"/>
</dbReference>
<evidence type="ECO:0000313" key="5">
    <source>
        <dbReference type="Proteomes" id="UP000636755"/>
    </source>
</evidence>
<evidence type="ECO:0000259" key="2">
    <source>
        <dbReference type="PROSITE" id="PS51736"/>
    </source>
</evidence>
<organism evidence="4 5">
    <name type="scientific">Ruminococcus intestinalis</name>
    <dbReference type="NCBI Taxonomy" id="2763066"/>
    <lineage>
        <taxon>Bacteria</taxon>
        <taxon>Bacillati</taxon>
        <taxon>Bacillota</taxon>
        <taxon>Clostridia</taxon>
        <taxon>Eubacteriales</taxon>
        <taxon>Oscillospiraceae</taxon>
        <taxon>Ruminococcus</taxon>
    </lineage>
</organism>
<gene>
    <name evidence="4" type="ORF">H8R91_00425</name>
</gene>
<feature type="coiled-coil region" evidence="1">
    <location>
        <begin position="397"/>
        <end position="431"/>
    </location>
</feature>
<dbReference type="Pfam" id="PF13408">
    <property type="entry name" value="Zn_ribbon_recom"/>
    <property type="match status" value="1"/>
</dbReference>
<keyword evidence="5" id="KW-1185">Reference proteome</keyword>
<evidence type="ECO:0000259" key="3">
    <source>
        <dbReference type="PROSITE" id="PS51737"/>
    </source>
</evidence>
<dbReference type="PROSITE" id="PS51736">
    <property type="entry name" value="RECOMBINASES_3"/>
    <property type="match status" value="1"/>
</dbReference>
<name>A0ABR7HHR0_9FIRM</name>
<dbReference type="Pfam" id="PF07508">
    <property type="entry name" value="Recombinase"/>
    <property type="match status" value="1"/>
</dbReference>
<dbReference type="Proteomes" id="UP000636755">
    <property type="component" value="Unassembled WGS sequence"/>
</dbReference>
<dbReference type="PANTHER" id="PTHR30461">
    <property type="entry name" value="DNA-INVERTASE FROM LAMBDOID PROPHAGE"/>
    <property type="match status" value="1"/>
</dbReference>
<comment type="caution">
    <text evidence="4">The sequence shown here is derived from an EMBL/GenBank/DDBJ whole genome shotgun (WGS) entry which is preliminary data.</text>
</comment>
<sequence>MMKSNQQKITALYCRLSQEDELEGESNSIKNQKSMLEKYAADNGFGNCRFYIDDGYSGVSFERPDFKRMIADMEKGEIGTVITKDLSRLGRDYLKTGTYIEIIFPQNDVRYIAVNDGVDSEKGCNEFIGIRNYFNDFFAADTSKKIRAVQRAKAERGERIGSKLPYGYMKSEDNRLVPDPDTAPVVKRIFDMYVNGVGTRTIAMTLERDKIMSPSAYAYYKYGRKENGLKLNNPYLWSDVTLRGMLVNEVYIGTTANYKTTTKSNKLKKQIHNDRKDWLVFENTHEPIVDKSTFEMVQKWFAGRRKPNKSGKTDVFAGLVYCADCKSRMYLRRVLKYPKENNYLCKTYQRYGNNHCTAHRISEQDLHAVILQKLREVTAYVRENPEEFYEIASRNARAEAEREMKTYLREKEAAEQRIAELESIIRCLYEDRVLGRISVERYESLSSGYETEQSELKTKLNEMNAFLDENEKREQLIQDFIENAKKYIDIQELTPEILRAFISRIEVHEKAKWHSTECGNDIVIYFTVERKEQLNIQHKDIKTA</sequence>
<dbReference type="InterPro" id="IPR025378">
    <property type="entry name" value="DUF4368"/>
</dbReference>
<dbReference type="SMART" id="SM00857">
    <property type="entry name" value="Resolvase"/>
    <property type="match status" value="1"/>
</dbReference>
<dbReference type="SUPFAM" id="SSF53041">
    <property type="entry name" value="Resolvase-like"/>
    <property type="match status" value="1"/>
</dbReference>
<evidence type="ECO:0000256" key="1">
    <source>
        <dbReference type="SAM" id="Coils"/>
    </source>
</evidence>
<evidence type="ECO:0000313" key="4">
    <source>
        <dbReference type="EMBL" id="MBC5727010.1"/>
    </source>
</evidence>
<feature type="domain" description="Recombinase" evidence="3">
    <location>
        <begin position="165"/>
        <end position="307"/>
    </location>
</feature>
<dbReference type="InterPro" id="IPR006119">
    <property type="entry name" value="Resolv_N"/>
</dbReference>
<dbReference type="InterPro" id="IPR050639">
    <property type="entry name" value="SSR_resolvase"/>
</dbReference>
<keyword evidence="1" id="KW-0175">Coiled coil</keyword>
<proteinExistence type="predicted"/>
<dbReference type="InterPro" id="IPR011109">
    <property type="entry name" value="DNA_bind_recombinase_dom"/>
</dbReference>
<dbReference type="PROSITE" id="PS51737">
    <property type="entry name" value="RECOMBINASE_DNA_BIND"/>
    <property type="match status" value="1"/>
</dbReference>
<dbReference type="Pfam" id="PF14287">
    <property type="entry name" value="DUF4368"/>
    <property type="match status" value="1"/>
</dbReference>
<dbReference type="EMBL" id="JACOPS010000001">
    <property type="protein sequence ID" value="MBC5727010.1"/>
    <property type="molecule type" value="Genomic_DNA"/>
</dbReference>
<dbReference type="Gene3D" id="3.40.50.1390">
    <property type="entry name" value="Resolvase, N-terminal catalytic domain"/>
    <property type="match status" value="1"/>
</dbReference>
<dbReference type="InterPro" id="IPR025827">
    <property type="entry name" value="Zn_ribbon_recom_dom"/>
</dbReference>
<feature type="domain" description="Resolvase/invertase-type recombinase catalytic" evidence="2">
    <location>
        <begin position="9"/>
        <end position="157"/>
    </location>
</feature>
<accession>A0ABR7HHR0</accession>
<dbReference type="Pfam" id="PF00239">
    <property type="entry name" value="Resolvase"/>
    <property type="match status" value="1"/>
</dbReference>
<reference evidence="4 5" key="1">
    <citation type="submission" date="2020-08" db="EMBL/GenBank/DDBJ databases">
        <title>Genome public.</title>
        <authorList>
            <person name="Liu C."/>
            <person name="Sun Q."/>
        </authorList>
    </citation>
    <scope>NUCLEOTIDE SEQUENCE [LARGE SCALE GENOMIC DNA]</scope>
    <source>
        <strain evidence="4 5">NSJ-71</strain>
    </source>
</reference>